<keyword evidence="4" id="KW-1185">Reference proteome</keyword>
<proteinExistence type="predicted"/>
<dbReference type="Proteomes" id="UP000217343">
    <property type="component" value="Chromosome"/>
</dbReference>
<protein>
    <submittedName>
        <fullName evidence="3">Uncharacterized protein</fullName>
    </submittedName>
</protein>
<dbReference type="EMBL" id="CP022203">
    <property type="protein sequence ID" value="ATB44562.1"/>
    <property type="molecule type" value="Genomic_DNA"/>
</dbReference>
<organism evidence="3 4">
    <name type="scientific">Corallococcus macrosporus DSM 14697</name>
    <dbReference type="NCBI Taxonomy" id="1189310"/>
    <lineage>
        <taxon>Bacteria</taxon>
        <taxon>Pseudomonadati</taxon>
        <taxon>Myxococcota</taxon>
        <taxon>Myxococcia</taxon>
        <taxon>Myxococcales</taxon>
        <taxon>Cystobacterineae</taxon>
        <taxon>Myxococcaceae</taxon>
        <taxon>Corallococcus</taxon>
    </lineage>
</organism>
<keyword evidence="1" id="KW-0175">Coiled coil</keyword>
<feature type="coiled-coil region" evidence="1">
    <location>
        <begin position="37"/>
        <end position="69"/>
    </location>
</feature>
<dbReference type="AlphaFoldDB" id="A0A250JM66"/>
<evidence type="ECO:0000313" key="3">
    <source>
        <dbReference type="EMBL" id="ATB44562.1"/>
    </source>
</evidence>
<name>A0A250JM66_9BACT</name>
<gene>
    <name evidence="3" type="ORF">MYMAC_000133</name>
</gene>
<evidence type="ECO:0000256" key="2">
    <source>
        <dbReference type="SAM" id="MobiDB-lite"/>
    </source>
</evidence>
<accession>A0A250JM66</accession>
<dbReference type="KEGG" id="mmas:MYMAC_000133"/>
<sequence>MGASHSHGTLADGRPGRARPPRYGYLRPAMSLRKDYIERLIEEFAAALARILKARREKKLAEAQSLIQETASGTLGMEYAALLMADPASTARLLGAPTRVKVLARLVAEDGELIAEQGDAATATSRYQYALALYDEAQALGLTPDADDTAAIARLRGLLAAPDSR</sequence>
<evidence type="ECO:0000313" key="4">
    <source>
        <dbReference type="Proteomes" id="UP000217343"/>
    </source>
</evidence>
<feature type="region of interest" description="Disordered" evidence="2">
    <location>
        <begin position="1"/>
        <end position="23"/>
    </location>
</feature>
<evidence type="ECO:0000256" key="1">
    <source>
        <dbReference type="SAM" id="Coils"/>
    </source>
</evidence>
<reference evidence="3 4" key="1">
    <citation type="submission" date="2017-06" db="EMBL/GenBank/DDBJ databases">
        <title>Sequencing and comparative analysis of myxobacterial genomes.</title>
        <authorList>
            <person name="Rupp O."/>
            <person name="Goesmann A."/>
            <person name="Sogaard-Andersen L."/>
        </authorList>
    </citation>
    <scope>NUCLEOTIDE SEQUENCE [LARGE SCALE GENOMIC DNA]</scope>
    <source>
        <strain evidence="3 4">DSM 14697</strain>
    </source>
</reference>